<gene>
    <name evidence="1" type="ORF">KUF71_005876</name>
</gene>
<keyword evidence="1" id="KW-0804">Transcription</keyword>
<proteinExistence type="predicted"/>
<evidence type="ECO:0000313" key="2">
    <source>
        <dbReference type="Proteomes" id="UP001219518"/>
    </source>
</evidence>
<protein>
    <submittedName>
        <fullName evidence="1">DNA-directed RNA polymerase subunit D</fullName>
    </submittedName>
</protein>
<reference evidence="1" key="2">
    <citation type="journal article" date="2023" name="BMC Genomics">
        <title>Pest status, molecular evolution, and epigenetic factors derived from the genome assembly of Frankliniella fusca, a thysanopteran phytovirus vector.</title>
        <authorList>
            <person name="Catto M.A."/>
            <person name="Labadie P.E."/>
            <person name="Jacobson A.L."/>
            <person name="Kennedy G.G."/>
            <person name="Srinivasan R."/>
            <person name="Hunt B.G."/>
        </authorList>
    </citation>
    <scope>NUCLEOTIDE SEQUENCE</scope>
    <source>
        <strain evidence="1">PL_HMW_Pooled</strain>
    </source>
</reference>
<organism evidence="1 2">
    <name type="scientific">Frankliniella fusca</name>
    <dbReference type="NCBI Taxonomy" id="407009"/>
    <lineage>
        <taxon>Eukaryota</taxon>
        <taxon>Metazoa</taxon>
        <taxon>Ecdysozoa</taxon>
        <taxon>Arthropoda</taxon>
        <taxon>Hexapoda</taxon>
        <taxon>Insecta</taxon>
        <taxon>Pterygota</taxon>
        <taxon>Neoptera</taxon>
        <taxon>Paraneoptera</taxon>
        <taxon>Thysanoptera</taxon>
        <taxon>Terebrantia</taxon>
        <taxon>Thripoidea</taxon>
        <taxon>Thripidae</taxon>
        <taxon>Frankliniella</taxon>
    </lineage>
</organism>
<dbReference type="Proteomes" id="UP001219518">
    <property type="component" value="Unassembled WGS sequence"/>
</dbReference>
<dbReference type="EMBL" id="JAHWGI010001414">
    <property type="protein sequence ID" value="KAK3930896.1"/>
    <property type="molecule type" value="Genomic_DNA"/>
</dbReference>
<dbReference type="AlphaFoldDB" id="A0AAE1I108"/>
<keyword evidence="2" id="KW-1185">Reference proteome</keyword>
<accession>A0AAE1I108</accession>
<name>A0AAE1I108_9NEOP</name>
<comment type="caution">
    <text evidence="1">The sequence shown here is derived from an EMBL/GenBank/DDBJ whole genome shotgun (WGS) entry which is preliminary data.</text>
</comment>
<keyword evidence="1" id="KW-0240">DNA-directed RNA polymerase</keyword>
<reference evidence="1" key="1">
    <citation type="submission" date="2021-07" db="EMBL/GenBank/DDBJ databases">
        <authorList>
            <person name="Catto M.A."/>
            <person name="Jacobson A."/>
            <person name="Kennedy G."/>
            <person name="Labadie P."/>
            <person name="Hunt B.G."/>
            <person name="Srinivasan R."/>
        </authorList>
    </citation>
    <scope>NUCLEOTIDE SEQUENCE</scope>
    <source>
        <strain evidence="1">PL_HMW_Pooled</strain>
        <tissue evidence="1">Head</tissue>
    </source>
</reference>
<sequence>MKRQDIIDFDSVCKGAAAPLCIRKMDTAGNPFLFGEAQWFRYEKKAPGIIKYKRSLREEEPFVELDWRSKKNTPLPKISPKQKVQVRCPISLNKKKDLLGLLDQIDPLYLQCYKDLPTSEEAVDKDPDLPPEFDVGDELLLQLTNEET</sequence>
<dbReference type="GO" id="GO:0000428">
    <property type="term" value="C:DNA-directed RNA polymerase complex"/>
    <property type="evidence" value="ECO:0007669"/>
    <property type="project" value="UniProtKB-KW"/>
</dbReference>
<evidence type="ECO:0000313" key="1">
    <source>
        <dbReference type="EMBL" id="KAK3930896.1"/>
    </source>
</evidence>